<evidence type="ECO:0008006" key="4">
    <source>
        <dbReference type="Google" id="ProtNLM"/>
    </source>
</evidence>
<dbReference type="EMBL" id="BLLG01000002">
    <property type="protein sequence ID" value="GFH34698.1"/>
    <property type="molecule type" value="Genomic_DNA"/>
</dbReference>
<dbReference type="AlphaFoldDB" id="A0A6A0APY2"/>
<accession>A0A6A0APY2</accession>
<feature type="compositionally biased region" description="Low complexity" evidence="1">
    <location>
        <begin position="1"/>
        <end position="13"/>
    </location>
</feature>
<sequence>MYDPADTPADAAAVEPGPFPQVAGARGPTAVAVPCSPGRAECEAVRRGPARGVRESSRPPERWTEGDDGAGSMTVPAPTEPVTYAGAPAYRRTEEGPMVIGRHEAHEGCEAHEGGEQREARRLGAAELGAGLGERATLVQFSSAFCQPCRATRRTLAEVAGMVDGVAHVEIDAEGSLGLVRELDVLRTPTVLVLDSCGRIVRRASGLPRRADVIAALGAAVRSGEETR</sequence>
<feature type="compositionally biased region" description="Basic and acidic residues" evidence="1">
    <location>
        <begin position="40"/>
        <end position="65"/>
    </location>
</feature>
<protein>
    <recommendedName>
        <fullName evidence="4">Thioredoxin</fullName>
    </recommendedName>
</protein>
<keyword evidence="3" id="KW-1185">Reference proteome</keyword>
<dbReference type="Proteomes" id="UP000484988">
    <property type="component" value="Unassembled WGS sequence"/>
</dbReference>
<proteinExistence type="predicted"/>
<comment type="caution">
    <text evidence="2">The sequence shown here is derived from an EMBL/GenBank/DDBJ whole genome shotgun (WGS) entry which is preliminary data.</text>
</comment>
<reference evidence="2 3" key="1">
    <citation type="submission" date="2020-02" db="EMBL/GenBank/DDBJ databases">
        <title>Whole Genome Shotgun Sequence of Streptomyces sp. strain CWH03.</title>
        <authorList>
            <person name="Dohra H."/>
            <person name="Kodani S."/>
            <person name="Yamamura H."/>
        </authorList>
    </citation>
    <scope>NUCLEOTIDE SEQUENCE [LARGE SCALE GENOMIC DNA]</scope>
    <source>
        <strain evidence="2 3">CWH03</strain>
    </source>
</reference>
<dbReference type="Gene3D" id="3.40.30.10">
    <property type="entry name" value="Glutaredoxin"/>
    <property type="match status" value="1"/>
</dbReference>
<evidence type="ECO:0000256" key="1">
    <source>
        <dbReference type="SAM" id="MobiDB-lite"/>
    </source>
</evidence>
<dbReference type="InterPro" id="IPR036249">
    <property type="entry name" value="Thioredoxin-like_sf"/>
</dbReference>
<dbReference type="SUPFAM" id="SSF52833">
    <property type="entry name" value="Thioredoxin-like"/>
    <property type="match status" value="1"/>
</dbReference>
<evidence type="ECO:0000313" key="2">
    <source>
        <dbReference type="EMBL" id="GFH34698.1"/>
    </source>
</evidence>
<organism evidence="2 3">
    <name type="scientific">Streptomyces pacificus</name>
    <dbReference type="NCBI Taxonomy" id="2705029"/>
    <lineage>
        <taxon>Bacteria</taxon>
        <taxon>Bacillati</taxon>
        <taxon>Actinomycetota</taxon>
        <taxon>Actinomycetes</taxon>
        <taxon>Kitasatosporales</taxon>
        <taxon>Streptomycetaceae</taxon>
        <taxon>Streptomyces</taxon>
    </lineage>
</organism>
<feature type="region of interest" description="Disordered" evidence="1">
    <location>
        <begin position="1"/>
        <end position="20"/>
    </location>
</feature>
<feature type="region of interest" description="Disordered" evidence="1">
    <location>
        <begin position="34"/>
        <end position="90"/>
    </location>
</feature>
<evidence type="ECO:0000313" key="3">
    <source>
        <dbReference type="Proteomes" id="UP000484988"/>
    </source>
</evidence>
<dbReference type="CDD" id="cd02947">
    <property type="entry name" value="TRX_family"/>
    <property type="match status" value="1"/>
</dbReference>
<gene>
    <name evidence="2" type="ORF">SCWH03_09120</name>
</gene>
<name>A0A6A0APY2_9ACTN</name>